<organism evidence="1 2">
    <name type="scientific">Apilactobacillus apinorum</name>
    <dbReference type="NCBI Taxonomy" id="1218495"/>
    <lineage>
        <taxon>Bacteria</taxon>
        <taxon>Bacillati</taxon>
        <taxon>Bacillota</taxon>
        <taxon>Bacilli</taxon>
        <taxon>Lactobacillales</taxon>
        <taxon>Lactobacillaceae</taxon>
        <taxon>Apilactobacillus</taxon>
    </lineage>
</organism>
<sequence length="314" mass="34708">MSIPIPSKKIFMTIVGTFAFSASLFIQNVESNAAAKKISTEVVQVKSNKKVYSSDQAKSIKSSSAKSYFGNKELFTKKEVTVKKQGQLKKFKLIESKDKTKKGWMYSGDIISIHQNNAAPATVKSAPNLDLRIDDDLGETTDNTDGNVNSMTDAQVVSSVRSQFVDFVKSSRAQTKNGTWLRSSGLDKVAQERADYVNPALGYLSHYITANGKRHKQLAAILDGQSMGIVGNQNDIYESNGYANLDNRISNVSKYVSYFKEMITNDGDSDYGHRDQLLGNEGDGLRHYGVGIRVIRMNRSVQINIVILSADSKY</sequence>
<dbReference type="EMBL" id="BAABVV010000040">
    <property type="protein sequence ID" value="GAA6114910.1"/>
    <property type="molecule type" value="Genomic_DNA"/>
</dbReference>
<protein>
    <recommendedName>
        <fullName evidence="3">SCP domain-containing protein</fullName>
    </recommendedName>
</protein>
<reference evidence="1 2" key="1">
    <citation type="submission" date="2024-03" db="EMBL/GenBank/DDBJ databases">
        <title>Inconsistent identification of Apilactobacillus kunkeei-related strains obtained by well-developed overall genome related indices.</title>
        <authorList>
            <person name="Maeno S."/>
            <person name="Endo A."/>
        </authorList>
    </citation>
    <scope>NUCLEOTIDE SEQUENCE [LARGE SCALE GENOMIC DNA]</scope>
    <source>
        <strain evidence="1 2">20H-10</strain>
    </source>
</reference>
<evidence type="ECO:0000313" key="2">
    <source>
        <dbReference type="Proteomes" id="UP001438112"/>
    </source>
</evidence>
<gene>
    <name evidence="1" type="ORF">AP20H10_12730</name>
</gene>
<evidence type="ECO:0000313" key="1">
    <source>
        <dbReference type="EMBL" id="GAA6114910.1"/>
    </source>
</evidence>
<dbReference type="Proteomes" id="UP001438112">
    <property type="component" value="Unassembled WGS sequence"/>
</dbReference>
<proteinExistence type="predicted"/>
<evidence type="ECO:0008006" key="3">
    <source>
        <dbReference type="Google" id="ProtNLM"/>
    </source>
</evidence>
<comment type="caution">
    <text evidence="1">The sequence shown here is derived from an EMBL/GenBank/DDBJ whole genome shotgun (WGS) entry which is preliminary data.</text>
</comment>
<accession>A0ABP9ZJF8</accession>
<name>A0ABP9ZJF8_9LACO</name>
<keyword evidence="2" id="KW-1185">Reference proteome</keyword>